<protein>
    <submittedName>
        <fullName evidence="3">Uncharacterized protein</fullName>
    </submittedName>
</protein>
<dbReference type="RefSeq" id="WP_163747859.1">
    <property type="nucleotide sequence ID" value="NZ_AP022596.1"/>
</dbReference>
<keyword evidence="4" id="KW-1185">Reference proteome</keyword>
<reference evidence="3 4" key="1">
    <citation type="journal article" date="2019" name="Emerg. Microbes Infect.">
        <title>Comprehensive subspecies identification of 175 nontuberculous mycobacteria species based on 7547 genomic profiles.</title>
        <authorList>
            <person name="Matsumoto Y."/>
            <person name="Kinjo T."/>
            <person name="Motooka D."/>
            <person name="Nabeya D."/>
            <person name="Jung N."/>
            <person name="Uechi K."/>
            <person name="Horii T."/>
            <person name="Iida T."/>
            <person name="Fujita J."/>
            <person name="Nakamura S."/>
        </authorList>
    </citation>
    <scope>NUCLEOTIDE SEQUENCE [LARGE SCALE GENOMIC DNA]</scope>
    <source>
        <strain evidence="3 4">JCM 30396</strain>
    </source>
</reference>
<proteinExistence type="predicted"/>
<keyword evidence="2" id="KW-1133">Transmembrane helix</keyword>
<keyword evidence="2" id="KW-0472">Membrane</keyword>
<evidence type="ECO:0000256" key="1">
    <source>
        <dbReference type="SAM" id="MobiDB-lite"/>
    </source>
</evidence>
<sequence>MLLGVELAAAVDELSLAAALAAAPRAEWPVDDVSAAVAVAVAVWVAVVSTTAAAGALLAAAVDALRELTFPPDEVVALLRAEWAVAFAAVDEPVAVEDDEPLSELADDVLPAPEPAPVSA</sequence>
<feature type="transmembrane region" description="Helical" evidence="2">
    <location>
        <begin position="35"/>
        <end position="62"/>
    </location>
</feature>
<evidence type="ECO:0000256" key="2">
    <source>
        <dbReference type="SAM" id="Phobius"/>
    </source>
</evidence>
<name>A0A7I7T5R1_9MYCO</name>
<dbReference type="AlphaFoldDB" id="A0A7I7T5R1"/>
<dbReference type="Proteomes" id="UP000467148">
    <property type="component" value="Chromosome"/>
</dbReference>
<dbReference type="EMBL" id="AP022596">
    <property type="protein sequence ID" value="BBY64320.1"/>
    <property type="molecule type" value="Genomic_DNA"/>
</dbReference>
<keyword evidence="2" id="KW-0812">Transmembrane</keyword>
<organism evidence="3 4">
    <name type="scientific">Mycolicibacterium helvum</name>
    <dbReference type="NCBI Taxonomy" id="1534349"/>
    <lineage>
        <taxon>Bacteria</taxon>
        <taxon>Bacillati</taxon>
        <taxon>Actinomycetota</taxon>
        <taxon>Actinomycetes</taxon>
        <taxon>Mycobacteriales</taxon>
        <taxon>Mycobacteriaceae</taxon>
        <taxon>Mycolicibacterium</taxon>
    </lineage>
</organism>
<evidence type="ECO:0000313" key="3">
    <source>
        <dbReference type="EMBL" id="BBY64320.1"/>
    </source>
</evidence>
<accession>A0A7I7T5R1</accession>
<evidence type="ECO:0000313" key="4">
    <source>
        <dbReference type="Proteomes" id="UP000467148"/>
    </source>
</evidence>
<dbReference type="KEGG" id="mhev:MHEL_25630"/>
<gene>
    <name evidence="3" type="ORF">MHEL_25630</name>
</gene>
<feature type="region of interest" description="Disordered" evidence="1">
    <location>
        <begin position="99"/>
        <end position="120"/>
    </location>
</feature>